<dbReference type="RefSeq" id="XP_037224220.1">
    <property type="nucleotide sequence ID" value="XM_037359125.1"/>
</dbReference>
<name>A0A8H6T857_9AGAR</name>
<protein>
    <submittedName>
        <fullName evidence="1">Uncharacterized protein</fullName>
    </submittedName>
</protein>
<proteinExistence type="predicted"/>
<dbReference type="AlphaFoldDB" id="A0A8H6T857"/>
<gene>
    <name evidence="1" type="ORF">MIND_00223500</name>
</gene>
<evidence type="ECO:0000313" key="1">
    <source>
        <dbReference type="EMBL" id="KAF7312112.1"/>
    </source>
</evidence>
<accession>A0A8H6T857</accession>
<reference evidence="1" key="1">
    <citation type="submission" date="2020-05" db="EMBL/GenBank/DDBJ databases">
        <title>Mycena genomes resolve the evolution of fungal bioluminescence.</title>
        <authorList>
            <person name="Tsai I.J."/>
        </authorList>
    </citation>
    <scope>NUCLEOTIDE SEQUENCE</scope>
    <source>
        <strain evidence="1">171206Taipei</strain>
    </source>
</reference>
<dbReference type="EMBL" id="JACAZF010000002">
    <property type="protein sequence ID" value="KAF7312112.1"/>
    <property type="molecule type" value="Genomic_DNA"/>
</dbReference>
<evidence type="ECO:0000313" key="2">
    <source>
        <dbReference type="Proteomes" id="UP000636479"/>
    </source>
</evidence>
<dbReference type="GeneID" id="59341641"/>
<sequence length="149" mass="16477">MKGSGLPRIGTALQTSQFISIARMHHIRSRSKFRRLQQRAEAAPVLGLAKSGRPGILVVQGTKSAISAFLEALVAGLRYLDFHHIATRPLNADVNLMINLKSGLVEVNRVKDLVQALESIGLKEWFRTEMHMGKDFSSSHDSSALDKCR</sequence>
<dbReference type="OrthoDB" id="432412at2759"/>
<comment type="caution">
    <text evidence="1">The sequence shown here is derived from an EMBL/GenBank/DDBJ whole genome shotgun (WGS) entry which is preliminary data.</text>
</comment>
<keyword evidence="2" id="KW-1185">Reference proteome</keyword>
<dbReference type="Proteomes" id="UP000636479">
    <property type="component" value="Unassembled WGS sequence"/>
</dbReference>
<organism evidence="1 2">
    <name type="scientific">Mycena indigotica</name>
    <dbReference type="NCBI Taxonomy" id="2126181"/>
    <lineage>
        <taxon>Eukaryota</taxon>
        <taxon>Fungi</taxon>
        <taxon>Dikarya</taxon>
        <taxon>Basidiomycota</taxon>
        <taxon>Agaricomycotina</taxon>
        <taxon>Agaricomycetes</taxon>
        <taxon>Agaricomycetidae</taxon>
        <taxon>Agaricales</taxon>
        <taxon>Marasmiineae</taxon>
        <taxon>Mycenaceae</taxon>
        <taxon>Mycena</taxon>
    </lineage>
</organism>